<gene>
    <name evidence="3" type="ORF">ATL42_1786</name>
</gene>
<dbReference type="Proteomes" id="UP000225548">
    <property type="component" value="Unassembled WGS sequence"/>
</dbReference>
<reference evidence="3 4" key="1">
    <citation type="submission" date="2017-10" db="EMBL/GenBank/DDBJ databases">
        <title>Sequencing the genomes of 1000 actinobacteria strains.</title>
        <authorList>
            <person name="Klenk H.-P."/>
        </authorList>
    </citation>
    <scope>NUCLEOTIDE SEQUENCE [LARGE SCALE GENOMIC DNA]</scope>
    <source>
        <strain evidence="3 4">DSM 18966</strain>
    </source>
</reference>
<evidence type="ECO:0000256" key="1">
    <source>
        <dbReference type="SAM" id="MobiDB-lite"/>
    </source>
</evidence>
<feature type="transmembrane region" description="Helical" evidence="2">
    <location>
        <begin position="75"/>
        <end position="91"/>
    </location>
</feature>
<evidence type="ECO:0000256" key="2">
    <source>
        <dbReference type="SAM" id="Phobius"/>
    </source>
</evidence>
<proteinExistence type="predicted"/>
<evidence type="ECO:0000313" key="4">
    <source>
        <dbReference type="Proteomes" id="UP000225548"/>
    </source>
</evidence>
<keyword evidence="2" id="KW-0812">Transmembrane</keyword>
<dbReference type="AlphaFoldDB" id="A0A2A9E6N2"/>
<dbReference type="EMBL" id="PDJG01000001">
    <property type="protein sequence ID" value="PFG33892.1"/>
    <property type="molecule type" value="Genomic_DNA"/>
</dbReference>
<accession>A0A2A9E6N2</accession>
<protein>
    <submittedName>
        <fullName evidence="3">Uncharacterized protein</fullName>
    </submittedName>
</protein>
<evidence type="ECO:0000313" key="3">
    <source>
        <dbReference type="EMBL" id="PFG33892.1"/>
    </source>
</evidence>
<sequence>MGDNGHMANPYAPKPPGSSAPPRDHEDPPTGPPPDGQGSDAPASRPPERQKDGSRRRTPRTPVDPAIMVPLSRRIMLFALVLLACLLLSTAPLPWRMGSVALAAAALVLGGTALRRAWRAKVRGALIVAIAAGMAVSVTLGLATLAVIPVWDIEMARQTCMDGAITHSAQIGCFTDYRDALETYQDSLTG</sequence>
<organism evidence="3 4">
    <name type="scientific">Sanguibacter antarcticus</name>
    <dbReference type="NCBI Taxonomy" id="372484"/>
    <lineage>
        <taxon>Bacteria</taxon>
        <taxon>Bacillati</taxon>
        <taxon>Actinomycetota</taxon>
        <taxon>Actinomycetes</taxon>
        <taxon>Micrococcales</taxon>
        <taxon>Sanguibacteraceae</taxon>
        <taxon>Sanguibacter</taxon>
    </lineage>
</organism>
<keyword evidence="2" id="KW-1133">Transmembrane helix</keyword>
<feature type="transmembrane region" description="Helical" evidence="2">
    <location>
        <begin position="97"/>
        <end position="114"/>
    </location>
</feature>
<name>A0A2A9E6N2_9MICO</name>
<feature type="region of interest" description="Disordered" evidence="1">
    <location>
        <begin position="1"/>
        <end position="64"/>
    </location>
</feature>
<feature type="compositionally biased region" description="Basic and acidic residues" evidence="1">
    <location>
        <begin position="46"/>
        <end position="55"/>
    </location>
</feature>
<feature type="transmembrane region" description="Helical" evidence="2">
    <location>
        <begin position="126"/>
        <end position="151"/>
    </location>
</feature>
<keyword evidence="2" id="KW-0472">Membrane</keyword>
<keyword evidence="4" id="KW-1185">Reference proteome</keyword>
<comment type="caution">
    <text evidence="3">The sequence shown here is derived from an EMBL/GenBank/DDBJ whole genome shotgun (WGS) entry which is preliminary data.</text>
</comment>